<dbReference type="SUPFAM" id="SSF53335">
    <property type="entry name" value="S-adenosyl-L-methionine-dependent methyltransferases"/>
    <property type="match status" value="1"/>
</dbReference>
<evidence type="ECO:0000256" key="1">
    <source>
        <dbReference type="ARBA" id="ARBA00023115"/>
    </source>
</evidence>
<dbReference type="PANTHER" id="PTHR43317">
    <property type="entry name" value="THERMOSPERMINE SYNTHASE ACAULIS5"/>
    <property type="match status" value="1"/>
</dbReference>
<reference evidence="2 3" key="1">
    <citation type="journal article" date="2013" name="ISME J.">
        <title>A metabolic model for members of the genus Tetrasphaera involved in enhanced biological phosphorus removal.</title>
        <authorList>
            <person name="Kristiansen R."/>
            <person name="Nguyen H.T.T."/>
            <person name="Saunders A.M."/>
            <person name="Nielsen J.L."/>
            <person name="Wimmer R."/>
            <person name="Le V.Q."/>
            <person name="McIlroy S.J."/>
            <person name="Petrovski S."/>
            <person name="Seviour R.J."/>
            <person name="Calteau A."/>
            <person name="Nielsen K.L."/>
            <person name="Nielsen P.H."/>
        </authorList>
    </citation>
    <scope>NUCLEOTIDE SEQUENCE [LARGE SCALE GENOMIC DNA]</scope>
    <source>
        <strain evidence="2 3">Ben110</strain>
    </source>
</reference>
<gene>
    <name evidence="2" type="ORF">BN11_950005</name>
</gene>
<accession>W6K2J2</accession>
<dbReference type="Pfam" id="PF01564">
    <property type="entry name" value="Spermine_synth"/>
    <property type="match status" value="1"/>
</dbReference>
<organism evidence="2 3">
    <name type="scientific">Nostocoides australiense Ben110</name>
    <dbReference type="NCBI Taxonomy" id="1193182"/>
    <lineage>
        <taxon>Bacteria</taxon>
        <taxon>Bacillati</taxon>
        <taxon>Actinomycetota</taxon>
        <taxon>Actinomycetes</taxon>
        <taxon>Micrococcales</taxon>
        <taxon>Intrasporangiaceae</taxon>
        <taxon>Nostocoides</taxon>
    </lineage>
</organism>
<dbReference type="InterPro" id="IPR029063">
    <property type="entry name" value="SAM-dependent_MTases_sf"/>
</dbReference>
<keyword evidence="1" id="KW-0620">Polyamine biosynthesis</keyword>
<dbReference type="PANTHER" id="PTHR43317:SF3">
    <property type="entry name" value="BLR2883 PROTEIN"/>
    <property type="match status" value="1"/>
</dbReference>
<protein>
    <recommendedName>
        <fullName evidence="4">Spermidine synthase</fullName>
    </recommendedName>
</protein>
<dbReference type="Gene3D" id="3.40.50.150">
    <property type="entry name" value="Vaccinia Virus protein VP39"/>
    <property type="match status" value="1"/>
</dbReference>
<dbReference type="AlphaFoldDB" id="W6K2J2"/>
<dbReference type="GO" id="GO:0006596">
    <property type="term" value="P:polyamine biosynthetic process"/>
    <property type="evidence" value="ECO:0007669"/>
    <property type="project" value="UniProtKB-KW"/>
</dbReference>
<comment type="caution">
    <text evidence="2">The sequence shown here is derived from an EMBL/GenBank/DDBJ whole genome shotgun (WGS) entry which is preliminary data.</text>
</comment>
<evidence type="ECO:0000313" key="3">
    <source>
        <dbReference type="Proteomes" id="UP000035763"/>
    </source>
</evidence>
<proteinExistence type="predicted"/>
<dbReference type="RefSeq" id="WP_053084036.1">
    <property type="nucleotide sequence ID" value="NZ_HG764815.1"/>
</dbReference>
<dbReference type="CDD" id="cd02440">
    <property type="entry name" value="AdoMet_MTases"/>
    <property type="match status" value="1"/>
</dbReference>
<evidence type="ECO:0000313" key="2">
    <source>
        <dbReference type="EMBL" id="CCH75777.1"/>
    </source>
</evidence>
<evidence type="ECO:0008006" key="4">
    <source>
        <dbReference type="Google" id="ProtNLM"/>
    </source>
</evidence>
<sequence length="232" mass="24735">MTDDRPRTLARAQTSRGELALRVRDGLQGPVHELIVAGVFAMDDAEMSTEIELARAGLTGCANPRRVLVGGLGLGHTTLAVLADERVVSVTVVEIEDTLVAWAREGLVPTLTRVAADPRVHLVAADVGDHLGAEGAAYDAILLDVDNGPSFLVHQHNAGLYAETSLRAMLRRVAPGGILAIWAAQLEPGLLARLTLLAAGDPGVTVEERVLPIEREGRSFDYAIYVVSRIDQ</sequence>
<dbReference type="EMBL" id="CAJA01000524">
    <property type="protein sequence ID" value="CCH75777.1"/>
    <property type="molecule type" value="Genomic_DNA"/>
</dbReference>
<dbReference type="Proteomes" id="UP000035763">
    <property type="component" value="Unassembled WGS sequence"/>
</dbReference>
<keyword evidence="3" id="KW-1185">Reference proteome</keyword>
<dbReference type="OrthoDB" id="9793351at2"/>
<name>W6K2J2_9MICO</name>
<dbReference type="STRING" id="1193182.BN11_950005"/>